<gene>
    <name evidence="2" type="ORF">KO508_14945</name>
</gene>
<proteinExistence type="predicted"/>
<feature type="chain" id="PRO_5045718168" evidence="1">
    <location>
        <begin position="25"/>
        <end position="269"/>
    </location>
</feature>
<dbReference type="InterPro" id="IPR019613">
    <property type="entry name" value="DUF4198"/>
</dbReference>
<dbReference type="Pfam" id="PF10670">
    <property type="entry name" value="DUF4198"/>
    <property type="match status" value="1"/>
</dbReference>
<name>A0ABS6AEI7_9GAMM</name>
<accession>A0ABS6AEI7</accession>
<organism evidence="2 3">
    <name type="scientific">Marinobacter salexigens</name>
    <dbReference type="NCBI Taxonomy" id="1925763"/>
    <lineage>
        <taxon>Bacteria</taxon>
        <taxon>Pseudomonadati</taxon>
        <taxon>Pseudomonadota</taxon>
        <taxon>Gammaproteobacteria</taxon>
        <taxon>Pseudomonadales</taxon>
        <taxon>Marinobacteraceae</taxon>
        <taxon>Marinobacter</taxon>
    </lineage>
</organism>
<comment type="caution">
    <text evidence="2">The sequence shown here is derived from an EMBL/GenBank/DDBJ whole genome shotgun (WGS) entry which is preliminary data.</text>
</comment>
<keyword evidence="3" id="KW-1185">Reference proteome</keyword>
<reference evidence="2 3" key="1">
    <citation type="submission" date="2021-05" db="EMBL/GenBank/DDBJ databases">
        <title>Draft genomes of bacteria isolated from model marine particles.</title>
        <authorList>
            <person name="Datta M.S."/>
            <person name="Schwartzman J.A."/>
            <person name="Enke T.N."/>
            <person name="Saavedra J."/>
            <person name="Cermak N."/>
            <person name="Cordero O.X."/>
        </authorList>
    </citation>
    <scope>NUCLEOTIDE SEQUENCE [LARGE SCALE GENOMIC DNA]</scope>
    <source>
        <strain evidence="2 3">D2M19</strain>
    </source>
</reference>
<protein>
    <submittedName>
        <fullName evidence="2">DUF4198 domain-containing protein</fullName>
    </submittedName>
</protein>
<evidence type="ECO:0000313" key="2">
    <source>
        <dbReference type="EMBL" id="MBU2875299.1"/>
    </source>
</evidence>
<evidence type="ECO:0000256" key="1">
    <source>
        <dbReference type="SAM" id="SignalP"/>
    </source>
</evidence>
<dbReference type="RefSeq" id="WP_216009101.1">
    <property type="nucleotide sequence ID" value="NZ_JAHKPV010000021.1"/>
</dbReference>
<evidence type="ECO:0000313" key="3">
    <source>
        <dbReference type="Proteomes" id="UP000753376"/>
    </source>
</evidence>
<sequence>MNIKKLTTLALIAASMGVASEASAHRAWMLPSATVLSGDTAWVTMDGAISNSLFYFEHHPLGLEHLEILDPQGEPLEAQNKASGKYRSVFDAQLTRDGTYTFEIRTNGLFGAYKHKGKNVRWRGGVDEMGEIPAEAEDLRLFEIDRLMQVFVTKGAPTTRTFEAEGVGLEMVPVTHPNDLFVGEVSEFRFLVDGDPAANLNVVVIRGGIRYRDQVDEIQLQTDAQGRIFVEWEEPGMYWLEAELEQSGKLLDNAKRRMSYNATLEVLPL</sequence>
<dbReference type="Proteomes" id="UP000753376">
    <property type="component" value="Unassembled WGS sequence"/>
</dbReference>
<dbReference type="EMBL" id="JAHKPV010000021">
    <property type="protein sequence ID" value="MBU2875299.1"/>
    <property type="molecule type" value="Genomic_DNA"/>
</dbReference>
<keyword evidence="1" id="KW-0732">Signal</keyword>
<feature type="signal peptide" evidence="1">
    <location>
        <begin position="1"/>
        <end position="24"/>
    </location>
</feature>